<name>A0AB39L3C5_9MICC</name>
<dbReference type="PANTHER" id="PTHR34724:SF2">
    <property type="entry name" value="OS12G0596101 PROTEIN"/>
    <property type="match status" value="1"/>
</dbReference>
<reference evidence="1" key="1">
    <citation type="submission" date="2024-07" db="EMBL/GenBank/DDBJ databases">
        <authorList>
            <person name="fu j."/>
        </authorList>
    </citation>
    <scope>NUCLEOTIDE SEQUENCE</scope>
    <source>
        <strain evidence="1">P10A9</strain>
    </source>
</reference>
<dbReference type="RefSeq" id="WP_307958456.1">
    <property type="nucleotide sequence ID" value="NZ_CP163302.1"/>
</dbReference>
<evidence type="ECO:0000313" key="1">
    <source>
        <dbReference type="EMBL" id="XDP44819.1"/>
    </source>
</evidence>
<sequence>MCYPVTCKTCKKTTWSGCGQHVDQVKRGVAKADWCNGQHSQAEIDAAKGPSLLSRIFGR</sequence>
<dbReference type="PANTHER" id="PTHR34724">
    <property type="entry name" value="OS12G0596101 PROTEIN"/>
    <property type="match status" value="1"/>
</dbReference>
<protein>
    <submittedName>
        <fullName evidence="1">Uncharacterized protein</fullName>
    </submittedName>
</protein>
<dbReference type="AlphaFoldDB" id="A0AB39L3C5"/>
<proteinExistence type="predicted"/>
<organism evidence="1">
    <name type="scientific">Sinomonas puerhi</name>
    <dbReference type="NCBI Taxonomy" id="3238584"/>
    <lineage>
        <taxon>Bacteria</taxon>
        <taxon>Bacillati</taxon>
        <taxon>Actinomycetota</taxon>
        <taxon>Actinomycetes</taxon>
        <taxon>Micrococcales</taxon>
        <taxon>Micrococcaceae</taxon>
        <taxon>Sinomonas</taxon>
    </lineage>
</organism>
<dbReference type="EMBL" id="CP163302">
    <property type="protein sequence ID" value="XDP44819.1"/>
    <property type="molecule type" value="Genomic_DNA"/>
</dbReference>
<accession>A0AB39L3C5</accession>
<gene>
    <name evidence="1" type="ORF">AB5L97_16340</name>
</gene>
<dbReference type="KEGG" id="spue:AB5L97_16340"/>